<evidence type="ECO:0000256" key="1">
    <source>
        <dbReference type="ARBA" id="ARBA00009817"/>
    </source>
</evidence>
<dbReference type="RefSeq" id="XP_012936877.1">
    <property type="nucleotide sequence ID" value="XM_013081423.1"/>
</dbReference>
<accession>A0ABM0ZY34</accession>
<organism evidence="3 4">
    <name type="scientific">Aplysia californica</name>
    <name type="common">California sea hare</name>
    <dbReference type="NCBI Taxonomy" id="6500"/>
    <lineage>
        <taxon>Eukaryota</taxon>
        <taxon>Metazoa</taxon>
        <taxon>Spiralia</taxon>
        <taxon>Lophotrochozoa</taxon>
        <taxon>Mollusca</taxon>
        <taxon>Gastropoda</taxon>
        <taxon>Heterobranchia</taxon>
        <taxon>Euthyneura</taxon>
        <taxon>Tectipleura</taxon>
        <taxon>Aplysiida</taxon>
        <taxon>Aplysioidea</taxon>
        <taxon>Aplysiidae</taxon>
        <taxon>Aplysia</taxon>
    </lineage>
</organism>
<dbReference type="InterPro" id="IPR006917">
    <property type="entry name" value="SOUL_heme-bd"/>
</dbReference>
<dbReference type="Gene3D" id="3.20.80.10">
    <property type="entry name" value="Regulatory factor, effector binding domain"/>
    <property type="match status" value="1"/>
</dbReference>
<evidence type="ECO:0000256" key="2">
    <source>
        <dbReference type="SAM" id="SignalP"/>
    </source>
</evidence>
<name>A0ABM0ZY34_APLCA</name>
<protein>
    <submittedName>
        <fullName evidence="4">Uncharacterized protein LOC106011491</fullName>
    </submittedName>
</protein>
<evidence type="ECO:0000313" key="3">
    <source>
        <dbReference type="Proteomes" id="UP000694888"/>
    </source>
</evidence>
<dbReference type="Proteomes" id="UP000694888">
    <property type="component" value="Unplaced"/>
</dbReference>
<dbReference type="PANTHER" id="PTHR11220">
    <property type="entry name" value="HEME-BINDING PROTEIN-RELATED"/>
    <property type="match status" value="1"/>
</dbReference>
<dbReference type="InterPro" id="IPR011256">
    <property type="entry name" value="Reg_factor_effector_dom_sf"/>
</dbReference>
<feature type="signal peptide" evidence="2">
    <location>
        <begin position="1"/>
        <end position="20"/>
    </location>
</feature>
<dbReference type="PANTHER" id="PTHR11220:SF1">
    <property type="entry name" value="HEME-BINDING PROTEIN 2"/>
    <property type="match status" value="1"/>
</dbReference>
<evidence type="ECO:0000313" key="4">
    <source>
        <dbReference type="RefSeq" id="XP_012936877.1"/>
    </source>
</evidence>
<dbReference type="GeneID" id="106011491"/>
<proteinExistence type="inferred from homology"/>
<gene>
    <name evidence="4" type="primary">LOC106011491</name>
</gene>
<comment type="similarity">
    <text evidence="1">Belongs to the HEBP family.</text>
</comment>
<keyword evidence="3" id="KW-1185">Reference proteome</keyword>
<reference evidence="4" key="1">
    <citation type="submission" date="2025-08" db="UniProtKB">
        <authorList>
            <consortium name="RefSeq"/>
        </authorList>
    </citation>
    <scope>IDENTIFICATION</scope>
</reference>
<dbReference type="Pfam" id="PF04832">
    <property type="entry name" value="SOUL"/>
    <property type="match status" value="1"/>
</dbReference>
<feature type="chain" id="PRO_5046372991" evidence="2">
    <location>
        <begin position="21"/>
        <end position="108"/>
    </location>
</feature>
<keyword evidence="2" id="KW-0732">Signal</keyword>
<sequence length="108" mass="12178">MASHWTTVAVLACLGVVALAQTPTKPAFCKRFDCPLFTTETREGYEIRTYVSQNAWVSTSITSDTQDLNRRQRSSMFWKLFGYIRGNNAASKFKTNLKSMRLGCGRGK</sequence>
<dbReference type="SUPFAM" id="SSF55136">
    <property type="entry name" value="Probable bacterial effector-binding domain"/>
    <property type="match status" value="1"/>
</dbReference>